<evidence type="ECO:0000313" key="2">
    <source>
        <dbReference type="EMBL" id="WFD21893.1"/>
    </source>
</evidence>
<evidence type="ECO:0000256" key="1">
    <source>
        <dbReference type="SAM" id="MobiDB-lite"/>
    </source>
</evidence>
<feature type="region of interest" description="Disordered" evidence="1">
    <location>
        <begin position="173"/>
        <end position="199"/>
    </location>
</feature>
<evidence type="ECO:0000313" key="3">
    <source>
        <dbReference type="Proteomes" id="UP001214415"/>
    </source>
</evidence>
<name>A0AAF0IYY4_9BASI</name>
<protein>
    <submittedName>
        <fullName evidence="2">Uncharacterized protein</fullName>
    </submittedName>
</protein>
<proteinExistence type="predicted"/>
<dbReference type="AlphaFoldDB" id="A0AAF0IYY4"/>
<sequence length="383" mass="43084">MPSRHATAWDMAALRMSSLYANDMLPETSRVAMIKSTHGVRPLPLSLGHAADVGRPVDAPPDTRRTRRDTLDLAPMSMVLRSDTQAPLPASAAQDGVSYATAQLRRQRRVVGGSVERASPYWRTPRRCIHRRTLLPARSEGPQRARIPVTRGEWERYQAAYLRMLSLSRKAKAPEPVAASEDESDSDGATPPGEHRRQLVNMVNEVLPRLADWDEADEQQLQEGRFGWLYAAPIDPRVPRSTLLQALHYYVARFYDTHGLLRPIASSAALTDASPDECERVREASAQPMPTMEPGSPLWTYWAHHSLGWARTMAWRMDADALVALGIFIEAFIEELVPRRAPPAEPMQRRRKDEAQALCAAWRQARDDAQHAPRGVSRYWAHS</sequence>
<feature type="region of interest" description="Disordered" evidence="1">
    <location>
        <begin position="272"/>
        <end position="291"/>
    </location>
</feature>
<gene>
    <name evidence="2" type="ORF">MEQU1_000552</name>
</gene>
<reference evidence="2" key="1">
    <citation type="submission" date="2023-03" db="EMBL/GenBank/DDBJ databases">
        <title>Mating type loci evolution in Malassezia.</title>
        <authorList>
            <person name="Coelho M.A."/>
        </authorList>
    </citation>
    <scope>NUCLEOTIDE SEQUENCE</scope>
    <source>
        <strain evidence="2">CBS 12830</strain>
    </source>
</reference>
<dbReference type="EMBL" id="CP119900">
    <property type="protein sequence ID" value="WFD21893.1"/>
    <property type="molecule type" value="Genomic_DNA"/>
</dbReference>
<keyword evidence="3" id="KW-1185">Reference proteome</keyword>
<feature type="region of interest" description="Disordered" evidence="1">
    <location>
        <begin position="45"/>
        <end position="66"/>
    </location>
</feature>
<organism evidence="2 3">
    <name type="scientific">Malassezia equina</name>
    <dbReference type="NCBI Taxonomy" id="1381935"/>
    <lineage>
        <taxon>Eukaryota</taxon>
        <taxon>Fungi</taxon>
        <taxon>Dikarya</taxon>
        <taxon>Basidiomycota</taxon>
        <taxon>Ustilaginomycotina</taxon>
        <taxon>Malasseziomycetes</taxon>
        <taxon>Malasseziales</taxon>
        <taxon>Malasseziaceae</taxon>
        <taxon>Malassezia</taxon>
    </lineage>
</organism>
<dbReference type="Proteomes" id="UP001214415">
    <property type="component" value="Chromosome 1"/>
</dbReference>
<accession>A0AAF0IYY4</accession>